<organism evidence="1 2">
    <name type="scientific">Dibothriocephalus latus</name>
    <name type="common">Fish tapeworm</name>
    <name type="synonym">Diphyllobothrium latum</name>
    <dbReference type="NCBI Taxonomy" id="60516"/>
    <lineage>
        <taxon>Eukaryota</taxon>
        <taxon>Metazoa</taxon>
        <taxon>Spiralia</taxon>
        <taxon>Lophotrochozoa</taxon>
        <taxon>Platyhelminthes</taxon>
        <taxon>Cestoda</taxon>
        <taxon>Eucestoda</taxon>
        <taxon>Diphyllobothriidea</taxon>
        <taxon>Diphyllobothriidae</taxon>
        <taxon>Dibothriocephalus</taxon>
    </lineage>
</organism>
<accession>A0A3P7NLU6</accession>
<keyword evidence="2" id="KW-1185">Reference proteome</keyword>
<sequence>MLVDEGLLFPLLHARQSGQSGRIMHDAPFGYAVLNIIKAEDVCFALDLLRMGGLFLSFPVCFLPGI</sequence>
<proteinExistence type="predicted"/>
<evidence type="ECO:0000313" key="1">
    <source>
        <dbReference type="EMBL" id="VDN09372.1"/>
    </source>
</evidence>
<reference evidence="1 2" key="1">
    <citation type="submission" date="2018-11" db="EMBL/GenBank/DDBJ databases">
        <authorList>
            <consortium name="Pathogen Informatics"/>
        </authorList>
    </citation>
    <scope>NUCLEOTIDE SEQUENCE [LARGE SCALE GENOMIC DNA]</scope>
</reference>
<gene>
    <name evidence="1" type="ORF">DILT_LOCUS5203</name>
</gene>
<evidence type="ECO:0000313" key="2">
    <source>
        <dbReference type="Proteomes" id="UP000281553"/>
    </source>
</evidence>
<dbReference type="AlphaFoldDB" id="A0A3P7NLU6"/>
<protein>
    <submittedName>
        <fullName evidence="1">Uncharacterized protein</fullName>
    </submittedName>
</protein>
<name>A0A3P7NLU6_DIBLA</name>
<dbReference type="Proteomes" id="UP000281553">
    <property type="component" value="Unassembled WGS sequence"/>
</dbReference>
<dbReference type="EMBL" id="UYRU01046911">
    <property type="protein sequence ID" value="VDN09372.1"/>
    <property type="molecule type" value="Genomic_DNA"/>
</dbReference>